<dbReference type="GO" id="GO:0055085">
    <property type="term" value="P:transmembrane transport"/>
    <property type="evidence" value="ECO:0007669"/>
    <property type="project" value="InterPro"/>
</dbReference>
<accession>A0A6B1DVE5</accession>
<gene>
    <name evidence="9" type="ORF">F4Y08_10115</name>
</gene>
<dbReference type="PANTHER" id="PTHR43386:SF1">
    <property type="entry name" value="D,D-DIPEPTIDE TRANSPORT SYSTEM PERMEASE PROTEIN DDPC-RELATED"/>
    <property type="match status" value="1"/>
</dbReference>
<evidence type="ECO:0000256" key="6">
    <source>
        <dbReference type="ARBA" id="ARBA00023136"/>
    </source>
</evidence>
<protein>
    <submittedName>
        <fullName evidence="9">ABC transporter permease</fullName>
    </submittedName>
</protein>
<evidence type="ECO:0000259" key="8">
    <source>
        <dbReference type="PROSITE" id="PS50928"/>
    </source>
</evidence>
<dbReference type="InterPro" id="IPR050366">
    <property type="entry name" value="BP-dependent_transpt_permease"/>
</dbReference>
<sequence length="379" mass="42977">MSTAVPEPFAEEQNTKEISQNYWVLVWWRFRQNKLAMFGGFLIIAYYFVCALTAEFWSPYLVDTVSDYLEAPPQRMQFRHEGRFQARPFVYGLKEEVDMQLRKRFFVVDESVRYPIHLFVRAEEYRLAGLIPSNIHLFGVDPEESPDGYVYLFGTDRLGRDLFTRIIYGGRLSLLIGLIGQFLTITFGATLGVISGWYGRLVDLVVQRVTEFLSAFPDIPLFMALAAAIPPEWSPIAVYFMLTIILACVRWGGLARQVRGLVLSLREREYVLAAQSFGSNDWRVMFRHLIPGATSHIIVISTLAIPGMILAETALSWLGLGLRPPLTSWGVLLYEVSGIRAIQFSPWMLITIPVIIGAIWGFNMLGDGLRDALDPYGGQ</sequence>
<organism evidence="9">
    <name type="scientific">Caldilineaceae bacterium SB0662_bin_9</name>
    <dbReference type="NCBI Taxonomy" id="2605258"/>
    <lineage>
        <taxon>Bacteria</taxon>
        <taxon>Bacillati</taxon>
        <taxon>Chloroflexota</taxon>
        <taxon>Caldilineae</taxon>
        <taxon>Caldilineales</taxon>
        <taxon>Caldilineaceae</taxon>
    </lineage>
</organism>
<evidence type="ECO:0000313" key="9">
    <source>
        <dbReference type="EMBL" id="MYD90672.1"/>
    </source>
</evidence>
<feature type="domain" description="ABC transmembrane type-1" evidence="8">
    <location>
        <begin position="170"/>
        <end position="360"/>
    </location>
</feature>
<dbReference type="PROSITE" id="PS50928">
    <property type="entry name" value="ABC_TM1"/>
    <property type="match status" value="1"/>
</dbReference>
<dbReference type="PANTHER" id="PTHR43386">
    <property type="entry name" value="OLIGOPEPTIDE TRANSPORT SYSTEM PERMEASE PROTEIN APPC"/>
    <property type="match status" value="1"/>
</dbReference>
<dbReference type="SUPFAM" id="SSF161098">
    <property type="entry name" value="MetI-like"/>
    <property type="match status" value="1"/>
</dbReference>
<dbReference type="AlphaFoldDB" id="A0A6B1DVE5"/>
<dbReference type="CDD" id="cd06261">
    <property type="entry name" value="TM_PBP2"/>
    <property type="match status" value="1"/>
</dbReference>
<keyword evidence="3" id="KW-1003">Cell membrane</keyword>
<evidence type="ECO:0000256" key="5">
    <source>
        <dbReference type="ARBA" id="ARBA00022989"/>
    </source>
</evidence>
<keyword evidence="6 7" id="KW-0472">Membrane</keyword>
<dbReference type="InterPro" id="IPR035906">
    <property type="entry name" value="MetI-like_sf"/>
</dbReference>
<dbReference type="Pfam" id="PF00528">
    <property type="entry name" value="BPD_transp_1"/>
    <property type="match status" value="1"/>
</dbReference>
<evidence type="ECO:0000256" key="7">
    <source>
        <dbReference type="RuleBase" id="RU363032"/>
    </source>
</evidence>
<feature type="transmembrane region" description="Helical" evidence="7">
    <location>
        <begin position="297"/>
        <end position="320"/>
    </location>
</feature>
<proteinExistence type="inferred from homology"/>
<reference evidence="9" key="1">
    <citation type="submission" date="2019-09" db="EMBL/GenBank/DDBJ databases">
        <title>Characterisation of the sponge microbiome using genome-centric metagenomics.</title>
        <authorList>
            <person name="Engelberts J.P."/>
            <person name="Robbins S.J."/>
            <person name="De Goeij J.M."/>
            <person name="Aranda M."/>
            <person name="Bell S.C."/>
            <person name="Webster N.S."/>
        </authorList>
    </citation>
    <scope>NUCLEOTIDE SEQUENCE</scope>
    <source>
        <strain evidence="9">SB0662_bin_9</strain>
    </source>
</reference>
<feature type="transmembrane region" description="Helical" evidence="7">
    <location>
        <begin position="340"/>
        <end position="362"/>
    </location>
</feature>
<feature type="transmembrane region" description="Helical" evidence="7">
    <location>
        <begin position="236"/>
        <end position="253"/>
    </location>
</feature>
<comment type="similarity">
    <text evidence="7">Belongs to the binding-protein-dependent transport system permease family.</text>
</comment>
<evidence type="ECO:0000256" key="1">
    <source>
        <dbReference type="ARBA" id="ARBA00004651"/>
    </source>
</evidence>
<dbReference type="EMBL" id="VXPY01000072">
    <property type="protein sequence ID" value="MYD90672.1"/>
    <property type="molecule type" value="Genomic_DNA"/>
</dbReference>
<dbReference type="Gene3D" id="1.10.3720.10">
    <property type="entry name" value="MetI-like"/>
    <property type="match status" value="1"/>
</dbReference>
<keyword evidence="5 7" id="KW-1133">Transmembrane helix</keyword>
<dbReference type="InterPro" id="IPR025966">
    <property type="entry name" value="OppC_N"/>
</dbReference>
<keyword evidence="2 7" id="KW-0813">Transport</keyword>
<evidence type="ECO:0000256" key="4">
    <source>
        <dbReference type="ARBA" id="ARBA00022692"/>
    </source>
</evidence>
<dbReference type="Pfam" id="PF12911">
    <property type="entry name" value="OppC_N"/>
    <property type="match status" value="1"/>
</dbReference>
<feature type="transmembrane region" description="Helical" evidence="7">
    <location>
        <begin position="35"/>
        <end position="57"/>
    </location>
</feature>
<evidence type="ECO:0000256" key="3">
    <source>
        <dbReference type="ARBA" id="ARBA00022475"/>
    </source>
</evidence>
<evidence type="ECO:0000256" key="2">
    <source>
        <dbReference type="ARBA" id="ARBA00022448"/>
    </source>
</evidence>
<feature type="transmembrane region" description="Helical" evidence="7">
    <location>
        <begin position="172"/>
        <end position="197"/>
    </location>
</feature>
<dbReference type="GO" id="GO:0005886">
    <property type="term" value="C:plasma membrane"/>
    <property type="evidence" value="ECO:0007669"/>
    <property type="project" value="UniProtKB-SubCell"/>
</dbReference>
<comment type="caution">
    <text evidence="9">The sequence shown here is derived from an EMBL/GenBank/DDBJ whole genome shotgun (WGS) entry which is preliminary data.</text>
</comment>
<comment type="subcellular location">
    <subcellularLocation>
        <location evidence="1 7">Cell membrane</location>
        <topology evidence="1 7">Multi-pass membrane protein</topology>
    </subcellularLocation>
</comment>
<dbReference type="InterPro" id="IPR000515">
    <property type="entry name" value="MetI-like"/>
</dbReference>
<keyword evidence="4 7" id="KW-0812">Transmembrane</keyword>
<name>A0A6B1DVE5_9CHLR</name>